<keyword evidence="1" id="KW-0812">Transmembrane</keyword>
<evidence type="ECO:0000313" key="3">
    <source>
        <dbReference type="Proteomes" id="UP000324133"/>
    </source>
</evidence>
<reference evidence="2 3" key="1">
    <citation type="submission" date="2019-07" db="EMBL/GenBank/DDBJ databases">
        <title>Rufibacter sp. nov., isolated from lake sediment.</title>
        <authorList>
            <person name="Qu J.-H."/>
        </authorList>
    </citation>
    <scope>NUCLEOTIDE SEQUENCE [LARGE SCALE GENOMIC DNA]</scope>
    <source>
        <strain evidence="2 3">NBS58-1</strain>
    </source>
</reference>
<feature type="transmembrane region" description="Helical" evidence="1">
    <location>
        <begin position="209"/>
        <end position="228"/>
    </location>
</feature>
<organism evidence="2 3">
    <name type="scientific">Rufibacter hautae</name>
    <dbReference type="NCBI Taxonomy" id="2595005"/>
    <lineage>
        <taxon>Bacteria</taxon>
        <taxon>Pseudomonadati</taxon>
        <taxon>Bacteroidota</taxon>
        <taxon>Cytophagia</taxon>
        <taxon>Cytophagales</taxon>
        <taxon>Hymenobacteraceae</taxon>
        <taxon>Rufibacter</taxon>
    </lineage>
</organism>
<keyword evidence="3" id="KW-1185">Reference proteome</keyword>
<dbReference type="Proteomes" id="UP000324133">
    <property type="component" value="Unassembled WGS sequence"/>
</dbReference>
<keyword evidence="1" id="KW-0472">Membrane</keyword>
<evidence type="ECO:0000256" key="1">
    <source>
        <dbReference type="SAM" id="Phobius"/>
    </source>
</evidence>
<comment type="caution">
    <text evidence="2">The sequence shown here is derived from an EMBL/GenBank/DDBJ whole genome shotgun (WGS) entry which is preliminary data.</text>
</comment>
<feature type="transmembrane region" description="Helical" evidence="1">
    <location>
        <begin position="7"/>
        <end position="26"/>
    </location>
</feature>
<name>A0A5B6TIM6_9BACT</name>
<dbReference type="RefSeq" id="WP_149089770.1">
    <property type="nucleotide sequence ID" value="NZ_VKKY01000001.1"/>
</dbReference>
<gene>
    <name evidence="2" type="ORF">FOA19_05555</name>
</gene>
<accession>A0A5B6TIM6</accession>
<keyword evidence="1" id="KW-1133">Transmembrane helix</keyword>
<feature type="transmembrane region" description="Helical" evidence="1">
    <location>
        <begin position="93"/>
        <end position="116"/>
    </location>
</feature>
<dbReference type="AlphaFoldDB" id="A0A5B6TIM6"/>
<evidence type="ECO:0000313" key="2">
    <source>
        <dbReference type="EMBL" id="KAA3440133.1"/>
    </source>
</evidence>
<sequence length="243" mass="27391">MKYIKSISRLPQLIITLSFHLSVWIIERFSNVKKYEEIVDKLNELERGTLGKDIAECLISNKLRLVPGYESHDLKHVLLDYKMTPVDEIRMQAFMIGNGNISVPSLAIFLYGFLLLPNKWRIFYGDFKQGLASQSIKSWQIEQYSKYYTADLRKRVVGSKNIELVMKTKLTKIALITSCMSMLLGGFGMLYCLPYLFSPVLEDLVGAGFPFLGGAILFAAGLLSFSVTNKKSGSINAYETVGT</sequence>
<dbReference type="OrthoDB" id="876994at2"/>
<protein>
    <submittedName>
        <fullName evidence="2">Uncharacterized protein</fullName>
    </submittedName>
</protein>
<feature type="transmembrane region" description="Helical" evidence="1">
    <location>
        <begin position="173"/>
        <end position="197"/>
    </location>
</feature>
<proteinExistence type="predicted"/>
<dbReference type="EMBL" id="VKKY01000001">
    <property type="protein sequence ID" value="KAA3440133.1"/>
    <property type="molecule type" value="Genomic_DNA"/>
</dbReference>